<evidence type="ECO:0000313" key="3">
    <source>
        <dbReference type="Proteomes" id="UP000197097"/>
    </source>
</evidence>
<organism evidence="2 3">
    <name type="scientific">Sphingopyxis witflariensis</name>
    <dbReference type="NCBI Taxonomy" id="173675"/>
    <lineage>
        <taxon>Bacteria</taxon>
        <taxon>Pseudomonadati</taxon>
        <taxon>Pseudomonadota</taxon>
        <taxon>Alphaproteobacteria</taxon>
        <taxon>Sphingomonadales</taxon>
        <taxon>Sphingomonadaceae</taxon>
        <taxon>Sphingopyxis</taxon>
    </lineage>
</organism>
<evidence type="ECO:0000313" key="2">
    <source>
        <dbReference type="EMBL" id="OWR00875.1"/>
    </source>
</evidence>
<gene>
    <name evidence="2" type="ORF">CDQ91_00025</name>
</gene>
<comment type="caution">
    <text evidence="2">The sequence shown here is derived from an EMBL/GenBank/DDBJ whole genome shotgun (WGS) entry which is preliminary data.</text>
</comment>
<keyword evidence="3" id="KW-1185">Reference proteome</keyword>
<sequence>MTTVEPPAHLSPDAAAWWRDVLRDYTLEPHHLRLLQAACEAWMRMRQAGEALTAHGGLTFTDERGTIRAHPAVAMERDARTAFARLVRELDLDTGAPSEAPRPPALLSNRRGANAD</sequence>
<evidence type="ECO:0008006" key="4">
    <source>
        <dbReference type="Google" id="ProtNLM"/>
    </source>
</evidence>
<dbReference type="Pfam" id="PF05119">
    <property type="entry name" value="Terminase_4"/>
    <property type="match status" value="1"/>
</dbReference>
<accession>A0A246K4R8</accession>
<dbReference type="EMBL" id="NISJ01000001">
    <property type="protein sequence ID" value="OWR00875.1"/>
    <property type="molecule type" value="Genomic_DNA"/>
</dbReference>
<feature type="region of interest" description="Disordered" evidence="1">
    <location>
        <begin position="92"/>
        <end position="116"/>
    </location>
</feature>
<dbReference type="RefSeq" id="WP_088470680.1">
    <property type="nucleotide sequence ID" value="NZ_NISJ01000001.1"/>
</dbReference>
<proteinExistence type="predicted"/>
<dbReference type="InterPro" id="IPR006448">
    <property type="entry name" value="Phage_term_ssu_P27"/>
</dbReference>
<name>A0A246K4R8_9SPHN</name>
<dbReference type="OrthoDB" id="7595322at2"/>
<evidence type="ECO:0000256" key="1">
    <source>
        <dbReference type="SAM" id="MobiDB-lite"/>
    </source>
</evidence>
<dbReference type="Proteomes" id="UP000197097">
    <property type="component" value="Unassembled WGS sequence"/>
</dbReference>
<dbReference type="AlphaFoldDB" id="A0A246K4R8"/>
<protein>
    <recommendedName>
        <fullName evidence="4">Terminase</fullName>
    </recommendedName>
</protein>
<reference evidence="2 3" key="1">
    <citation type="journal article" date="2002" name="Int. J. Syst. Evol. Microbiol.">
        <title>Sphingopyxis witflariensis sp. nov., isolated from activated sludge.</title>
        <authorList>
            <person name="Kampfer P."/>
            <person name="Witzenberger R."/>
            <person name="Denner E.B."/>
            <person name="Busse H.J."/>
            <person name="Neef A."/>
        </authorList>
    </citation>
    <scope>NUCLEOTIDE SEQUENCE [LARGE SCALE GENOMIC DNA]</scope>
    <source>
        <strain evidence="2 3">DSM 14551</strain>
    </source>
</reference>